<dbReference type="EMBL" id="CP038015">
    <property type="protein sequence ID" value="QBP40298.1"/>
    <property type="molecule type" value="Genomic_DNA"/>
</dbReference>
<dbReference type="OrthoDB" id="160199at2"/>
<name>A0A4P6ZW67_9BACL</name>
<organism evidence="2 3">
    <name type="scientific">Paenisporosarcina antarctica</name>
    <dbReference type="NCBI Taxonomy" id="417367"/>
    <lineage>
        <taxon>Bacteria</taxon>
        <taxon>Bacillati</taxon>
        <taxon>Bacillota</taxon>
        <taxon>Bacilli</taxon>
        <taxon>Bacillales</taxon>
        <taxon>Caryophanaceae</taxon>
        <taxon>Paenisporosarcina</taxon>
    </lineage>
</organism>
<gene>
    <name evidence="2" type="ORF">E2636_03650</name>
</gene>
<protein>
    <recommendedName>
        <fullName evidence="1">FAS1-like dehydratase domain-containing protein</fullName>
    </recommendedName>
</protein>
<dbReference type="InterPro" id="IPR039569">
    <property type="entry name" value="FAS1-like_DH_region"/>
</dbReference>
<evidence type="ECO:0000313" key="2">
    <source>
        <dbReference type="EMBL" id="QBP40298.1"/>
    </source>
</evidence>
<proteinExistence type="predicted"/>
<dbReference type="Gene3D" id="3.10.129.10">
    <property type="entry name" value="Hotdog Thioesterase"/>
    <property type="match status" value="1"/>
</dbReference>
<dbReference type="SUPFAM" id="SSF54637">
    <property type="entry name" value="Thioesterase/thiol ester dehydrase-isomerase"/>
    <property type="match status" value="1"/>
</dbReference>
<keyword evidence="3" id="KW-1185">Reference proteome</keyword>
<reference evidence="2 3" key="1">
    <citation type="submission" date="2019-03" db="EMBL/GenBank/DDBJ databases">
        <title>Complete genome sequence of Paenisporosarcina antarctica CGMCC 1.6503T.</title>
        <authorList>
            <person name="Rong J.-C."/>
            <person name="Chi N.-Y."/>
            <person name="Zhang Q.-F."/>
        </authorList>
    </citation>
    <scope>NUCLEOTIDE SEQUENCE [LARGE SCALE GENOMIC DNA]</scope>
    <source>
        <strain evidence="2 3">CGMCC 1.6503</strain>
    </source>
</reference>
<dbReference type="RefSeq" id="WP_134209033.1">
    <property type="nucleotide sequence ID" value="NZ_CP038015.1"/>
</dbReference>
<dbReference type="AlphaFoldDB" id="A0A4P6ZW67"/>
<dbReference type="KEGG" id="panc:E2636_03650"/>
<sequence length="140" mass="16097">MDYYSYEGFTTSSFKVAVTREMIADYARSIEETESLFFNYKEAINKGYADIPAPPCMLMIFWQNIKVPWMNGGDSFIHKYQSINYNEPVMAGQTYMCMITLKSVKSKRSFLVLDNELVGQNEKGKVIFTSNSTLIGEMKK</sequence>
<feature type="domain" description="FAS1-like dehydratase" evidence="1">
    <location>
        <begin position="8"/>
        <end position="129"/>
    </location>
</feature>
<dbReference type="CDD" id="cd03441">
    <property type="entry name" value="R_hydratase_like"/>
    <property type="match status" value="1"/>
</dbReference>
<dbReference type="Pfam" id="PF13452">
    <property type="entry name" value="FAS1_DH_region"/>
    <property type="match status" value="1"/>
</dbReference>
<evidence type="ECO:0000313" key="3">
    <source>
        <dbReference type="Proteomes" id="UP000294292"/>
    </source>
</evidence>
<evidence type="ECO:0000259" key="1">
    <source>
        <dbReference type="Pfam" id="PF13452"/>
    </source>
</evidence>
<accession>A0A4P6ZW67</accession>
<dbReference type="Proteomes" id="UP000294292">
    <property type="component" value="Chromosome"/>
</dbReference>
<dbReference type="InterPro" id="IPR029069">
    <property type="entry name" value="HotDog_dom_sf"/>
</dbReference>